<keyword evidence="2" id="KW-1185">Reference proteome</keyword>
<dbReference type="CDD" id="cd09272">
    <property type="entry name" value="RNase_HI_RT_Ty1"/>
    <property type="match status" value="1"/>
</dbReference>
<dbReference type="STRING" id="5643.A0A060SVZ2"/>
<dbReference type="PANTHER" id="PTHR11439">
    <property type="entry name" value="GAG-POL-RELATED RETROTRANSPOSON"/>
    <property type="match status" value="1"/>
</dbReference>
<dbReference type="Proteomes" id="UP000029665">
    <property type="component" value="Unassembled WGS sequence"/>
</dbReference>
<dbReference type="HOGENOM" id="CLU_001650_6_0_1"/>
<protein>
    <recommendedName>
        <fullName evidence="3">Reverse transcriptase Ty1/copia-type domain-containing protein</fullName>
    </recommendedName>
</protein>
<proteinExistence type="predicted"/>
<dbReference type="InterPro" id="IPR043502">
    <property type="entry name" value="DNA/RNA_pol_sf"/>
</dbReference>
<name>A0A060SVZ2_PYCCI</name>
<evidence type="ECO:0000313" key="1">
    <source>
        <dbReference type="EMBL" id="CDO78291.1"/>
    </source>
</evidence>
<evidence type="ECO:0008006" key="3">
    <source>
        <dbReference type="Google" id="ProtNLM"/>
    </source>
</evidence>
<comment type="caution">
    <text evidence="1">The sequence shown here is derived from an EMBL/GenBank/DDBJ whole genome shotgun (WGS) entry which is preliminary data.</text>
</comment>
<organism evidence="1 2">
    <name type="scientific">Pycnoporus cinnabarinus</name>
    <name type="common">Cinnabar-red polypore</name>
    <name type="synonym">Trametes cinnabarina</name>
    <dbReference type="NCBI Taxonomy" id="5643"/>
    <lineage>
        <taxon>Eukaryota</taxon>
        <taxon>Fungi</taxon>
        <taxon>Dikarya</taxon>
        <taxon>Basidiomycota</taxon>
        <taxon>Agaricomycotina</taxon>
        <taxon>Agaricomycetes</taxon>
        <taxon>Polyporales</taxon>
        <taxon>Polyporaceae</taxon>
        <taxon>Trametes</taxon>
    </lineage>
</organism>
<dbReference type="EMBL" id="CCBP010000775">
    <property type="protein sequence ID" value="CDO78291.1"/>
    <property type="molecule type" value="Genomic_DNA"/>
</dbReference>
<dbReference type="OrthoDB" id="3261476at2759"/>
<evidence type="ECO:0000313" key="2">
    <source>
        <dbReference type="Proteomes" id="UP000029665"/>
    </source>
</evidence>
<dbReference type="OMA" id="ITHCAST"/>
<dbReference type="PANTHER" id="PTHR11439:SF483">
    <property type="entry name" value="PEPTIDE SYNTHASE GLIP-LIKE, PUTATIVE (AFU_ORTHOLOGUE AFUA_3G12920)-RELATED"/>
    <property type="match status" value="1"/>
</dbReference>
<accession>A0A060SVZ2</accession>
<dbReference type="AlphaFoldDB" id="A0A060SVZ2"/>
<gene>
    <name evidence="1" type="ORF">BN946_scf184674.g13</name>
</gene>
<reference evidence="1" key="1">
    <citation type="submission" date="2014-01" db="EMBL/GenBank/DDBJ databases">
        <title>The genome of the white-rot fungus Pycnoporus cinnabarinus: a basidiomycete model with a versatile arsenal for lignocellulosic biomass breakdown.</title>
        <authorList>
            <person name="Levasseur A."/>
            <person name="Lomascolo A."/>
            <person name="Ruiz-Duenas F.J."/>
            <person name="Uzan E."/>
            <person name="Piumi F."/>
            <person name="Kues U."/>
            <person name="Ram A.F.J."/>
            <person name="Murat C."/>
            <person name="Haon M."/>
            <person name="Benoit I."/>
            <person name="Arfi Y."/>
            <person name="Chevret D."/>
            <person name="Drula E."/>
            <person name="Kwon M.J."/>
            <person name="Gouret P."/>
            <person name="Lesage-Meessen L."/>
            <person name="Lombard V."/>
            <person name="Mariette J."/>
            <person name="Noirot C."/>
            <person name="Park J."/>
            <person name="Patyshakuliyeva A."/>
            <person name="Wieneger R.A.B."/>
            <person name="Wosten H.A.B."/>
            <person name="Martin F."/>
            <person name="Coutinho P.M."/>
            <person name="de Vries R."/>
            <person name="Martinez A.T."/>
            <person name="Klopp C."/>
            <person name="Pontarotti P."/>
            <person name="Henrissat B."/>
            <person name="Record E."/>
        </authorList>
    </citation>
    <scope>NUCLEOTIDE SEQUENCE [LARGE SCALE GENOMIC DNA]</scope>
    <source>
        <strain evidence="1">BRFM137</strain>
    </source>
</reference>
<sequence>MDHDRHTLSISQEQYVETILKRHGMSDCRPVSTPMEANFKLDKLAEAEIAPKPYQSALGALMYAMLGSRPDIAFAVGTLSKHASTPGTEHWNALMRVFRYLRGTSGLRLTYGKDLKPLCEHGLTVVGYSDADWAGDRNDRRSTSAYVFKLGGGAISWCSRKQQSIAQSSTEAEYVALALAAKEGLWLSTLLSDLDSPVFHALSSRLQVPLILVDNQSAMALAKNSSFHDRTKHIAVRHHFIRDELERGTLTVEYVPTGDQVADVLTKSLAREKHTYFTNLLGLY</sequence>
<dbReference type="SUPFAM" id="SSF56672">
    <property type="entry name" value="DNA/RNA polymerases"/>
    <property type="match status" value="1"/>
</dbReference>